<proteinExistence type="predicted"/>
<organism evidence="6 7">
    <name type="scientific">Alteromonas stellipolaris</name>
    <dbReference type="NCBI Taxonomy" id="233316"/>
    <lineage>
        <taxon>Bacteria</taxon>
        <taxon>Pseudomonadati</taxon>
        <taxon>Pseudomonadota</taxon>
        <taxon>Gammaproteobacteria</taxon>
        <taxon>Alteromonadales</taxon>
        <taxon>Alteromonadaceae</taxon>
        <taxon>Alteromonas/Salinimonas group</taxon>
        <taxon>Alteromonas</taxon>
    </lineage>
</organism>
<evidence type="ECO:0000256" key="1">
    <source>
        <dbReference type="ARBA" id="ARBA00023015"/>
    </source>
</evidence>
<gene>
    <name evidence="6" type="ORF">Q4527_05050</name>
</gene>
<dbReference type="Pfam" id="PF12833">
    <property type="entry name" value="HTH_18"/>
    <property type="match status" value="1"/>
</dbReference>
<evidence type="ECO:0000313" key="6">
    <source>
        <dbReference type="EMBL" id="MDO6576746.1"/>
    </source>
</evidence>
<evidence type="ECO:0000259" key="5">
    <source>
        <dbReference type="PROSITE" id="PS01124"/>
    </source>
</evidence>
<name>A0AAW7Z1B2_9ALTE</name>
<dbReference type="Pfam" id="PF06445">
    <property type="entry name" value="GyrI-like"/>
    <property type="match status" value="1"/>
</dbReference>
<dbReference type="RefSeq" id="WP_303538119.1">
    <property type="nucleotide sequence ID" value="NZ_JAUOQI010000003.1"/>
</dbReference>
<dbReference type="Proteomes" id="UP001170717">
    <property type="component" value="Unassembled WGS sequence"/>
</dbReference>
<accession>A0AAW7Z1B2</accession>
<dbReference type="PANTHER" id="PTHR40055:SF1">
    <property type="entry name" value="TRANSCRIPTIONAL REGULATOR YGIV-RELATED"/>
    <property type="match status" value="1"/>
</dbReference>
<evidence type="ECO:0000313" key="7">
    <source>
        <dbReference type="Proteomes" id="UP001170717"/>
    </source>
</evidence>
<dbReference type="InterPro" id="IPR018062">
    <property type="entry name" value="HTH_AraC-typ_CS"/>
</dbReference>
<dbReference type="GO" id="GO:0043565">
    <property type="term" value="F:sequence-specific DNA binding"/>
    <property type="evidence" value="ECO:0007669"/>
    <property type="project" value="InterPro"/>
</dbReference>
<keyword evidence="1" id="KW-0805">Transcription regulation</keyword>
<keyword evidence="3" id="KW-0804">Transcription</keyword>
<evidence type="ECO:0000256" key="2">
    <source>
        <dbReference type="ARBA" id="ARBA00023125"/>
    </source>
</evidence>
<reference evidence="6" key="1">
    <citation type="submission" date="2023-07" db="EMBL/GenBank/DDBJ databases">
        <title>Genome content predicts the carbon catabolic preferences of heterotrophic bacteria.</title>
        <authorList>
            <person name="Gralka M."/>
        </authorList>
    </citation>
    <scope>NUCLEOTIDE SEQUENCE</scope>
    <source>
        <strain evidence="6">F2M12</strain>
    </source>
</reference>
<keyword evidence="2" id="KW-0238">DNA-binding</keyword>
<dbReference type="SMART" id="SM00871">
    <property type="entry name" value="AraC_E_bind"/>
    <property type="match status" value="1"/>
</dbReference>
<dbReference type="EMBL" id="JAUOQI010000003">
    <property type="protein sequence ID" value="MDO6576746.1"/>
    <property type="molecule type" value="Genomic_DNA"/>
</dbReference>
<evidence type="ECO:0000256" key="4">
    <source>
        <dbReference type="SAM" id="MobiDB-lite"/>
    </source>
</evidence>
<dbReference type="InterPro" id="IPR050908">
    <property type="entry name" value="SmbC-like"/>
</dbReference>
<feature type="region of interest" description="Disordered" evidence="4">
    <location>
        <begin position="236"/>
        <end position="261"/>
    </location>
</feature>
<comment type="caution">
    <text evidence="6">The sequence shown here is derived from an EMBL/GenBank/DDBJ whole genome shotgun (WGS) entry which is preliminary data.</text>
</comment>
<dbReference type="InterPro" id="IPR011256">
    <property type="entry name" value="Reg_factor_effector_dom_sf"/>
</dbReference>
<evidence type="ECO:0000256" key="3">
    <source>
        <dbReference type="ARBA" id="ARBA00023163"/>
    </source>
</evidence>
<protein>
    <submittedName>
        <fullName evidence="6">GyrI-like domain-containing protein</fullName>
    </submittedName>
</protein>
<dbReference type="InterPro" id="IPR018060">
    <property type="entry name" value="HTH_AraC"/>
</dbReference>
<dbReference type="InterPro" id="IPR029442">
    <property type="entry name" value="GyrI-like"/>
</dbReference>
<dbReference type="SUPFAM" id="SSF55136">
    <property type="entry name" value="Probable bacterial effector-binding domain"/>
    <property type="match status" value="1"/>
</dbReference>
<dbReference type="Gene3D" id="1.10.10.60">
    <property type="entry name" value="Homeodomain-like"/>
    <property type="match status" value="2"/>
</dbReference>
<dbReference type="PROSITE" id="PS00041">
    <property type="entry name" value="HTH_ARAC_FAMILY_1"/>
    <property type="match status" value="1"/>
</dbReference>
<dbReference type="SMART" id="SM00342">
    <property type="entry name" value="HTH_ARAC"/>
    <property type="match status" value="1"/>
</dbReference>
<dbReference type="PANTHER" id="PTHR40055">
    <property type="entry name" value="TRANSCRIPTIONAL REGULATOR YGIV-RELATED"/>
    <property type="match status" value="1"/>
</dbReference>
<dbReference type="InterPro" id="IPR010499">
    <property type="entry name" value="AraC_E-bd"/>
</dbReference>
<dbReference type="SUPFAM" id="SSF46689">
    <property type="entry name" value="Homeodomain-like"/>
    <property type="match status" value="1"/>
</dbReference>
<sequence>MNPLYLRLDKVAEAILKAPELASDLSRLASLACTSEYHLHRAFNAKFGINISAYARQLRLHESAYKLAFRPQKRILDIAIEAGFGSHESYAKAFKKHYNQSPSSFRKTPKVEALHQSPQITSLVISSEKGSSVLMNTSHDNVNSTPESGTSENHQLDVSVIQFPAVDIALMMHVGPPSQIMSTVSEFIAWRRENKLPPSTSRTFNVLYDDPNNTPPESYRFGVACQLLMPSSTLISTPSSTPVRTSDAIETCPSTDTNHSSLTTTTIPEGYCAKVRHIGTDAELGAVVHALYHQWLPDTQFELRDFPIFLERIRFFPDVAAHEAITDVFLPIEAAK</sequence>
<dbReference type="AlphaFoldDB" id="A0AAW7Z1B2"/>
<dbReference type="InterPro" id="IPR009057">
    <property type="entry name" value="Homeodomain-like_sf"/>
</dbReference>
<dbReference type="Gene3D" id="3.20.80.10">
    <property type="entry name" value="Regulatory factor, effector binding domain"/>
    <property type="match status" value="1"/>
</dbReference>
<dbReference type="GO" id="GO:0003700">
    <property type="term" value="F:DNA-binding transcription factor activity"/>
    <property type="evidence" value="ECO:0007669"/>
    <property type="project" value="InterPro"/>
</dbReference>
<dbReference type="PROSITE" id="PS01124">
    <property type="entry name" value="HTH_ARAC_FAMILY_2"/>
    <property type="match status" value="1"/>
</dbReference>
<feature type="domain" description="HTH araC/xylS-type" evidence="5">
    <location>
        <begin position="9"/>
        <end position="108"/>
    </location>
</feature>